<dbReference type="EMBL" id="MGHL01000019">
    <property type="protein sequence ID" value="OGM68730.1"/>
    <property type="molecule type" value="Genomic_DNA"/>
</dbReference>
<reference evidence="1 2" key="1">
    <citation type="journal article" date="2016" name="Nat. Commun.">
        <title>Thousands of microbial genomes shed light on interconnected biogeochemical processes in an aquifer system.</title>
        <authorList>
            <person name="Anantharaman K."/>
            <person name="Brown C.T."/>
            <person name="Hug L.A."/>
            <person name="Sharon I."/>
            <person name="Castelle C.J."/>
            <person name="Probst A.J."/>
            <person name="Thomas B.C."/>
            <person name="Singh A."/>
            <person name="Wilkins M.J."/>
            <person name="Karaoz U."/>
            <person name="Brodie E.L."/>
            <person name="Williams K.H."/>
            <person name="Hubbard S.S."/>
            <person name="Banfield J.F."/>
        </authorList>
    </citation>
    <scope>NUCLEOTIDE SEQUENCE [LARGE SCALE GENOMIC DNA]</scope>
</reference>
<protein>
    <submittedName>
        <fullName evidence="1">Uncharacterized protein</fullName>
    </submittedName>
</protein>
<dbReference type="STRING" id="1802525.A2975_05530"/>
<proteinExistence type="predicted"/>
<gene>
    <name evidence="1" type="ORF">A2975_05530</name>
</gene>
<evidence type="ECO:0000313" key="1">
    <source>
        <dbReference type="EMBL" id="OGM68730.1"/>
    </source>
</evidence>
<name>A0A1F8BXW0_9BACT</name>
<sequence>MAKIDREKLESEYLDLQDQLPKHILELVGEVDPNEVVDHFLGFAVEHARDPIQANAELERRIKNALRSGQKEAVRVF</sequence>
<comment type="caution">
    <text evidence="1">The sequence shown here is derived from an EMBL/GenBank/DDBJ whole genome shotgun (WGS) entry which is preliminary data.</text>
</comment>
<evidence type="ECO:0000313" key="2">
    <source>
        <dbReference type="Proteomes" id="UP000178429"/>
    </source>
</evidence>
<accession>A0A1F8BXW0</accession>
<organism evidence="1 2">
    <name type="scientific">Candidatus Woesebacteria bacterium RIFCSPLOWO2_01_FULL_44_14</name>
    <dbReference type="NCBI Taxonomy" id="1802525"/>
    <lineage>
        <taxon>Bacteria</taxon>
        <taxon>Candidatus Woeseibacteriota</taxon>
    </lineage>
</organism>
<dbReference type="AlphaFoldDB" id="A0A1F8BXW0"/>
<dbReference type="Proteomes" id="UP000178429">
    <property type="component" value="Unassembled WGS sequence"/>
</dbReference>